<reference evidence="1" key="1">
    <citation type="submission" date="2022-04" db="EMBL/GenBank/DDBJ databases">
        <title>Genome of the entomopathogenic fungus Entomophthora muscae.</title>
        <authorList>
            <person name="Elya C."/>
            <person name="Lovett B.R."/>
            <person name="Lee E."/>
            <person name="Macias A.M."/>
            <person name="Hajek A.E."/>
            <person name="De Bivort B.L."/>
            <person name="Kasson M.T."/>
            <person name="De Fine Licht H.H."/>
            <person name="Stajich J.E."/>
        </authorList>
    </citation>
    <scope>NUCLEOTIDE SEQUENCE</scope>
    <source>
        <strain evidence="1">Berkeley</strain>
    </source>
</reference>
<dbReference type="Proteomes" id="UP001165960">
    <property type="component" value="Unassembled WGS sequence"/>
</dbReference>
<gene>
    <name evidence="1" type="ORF">DSO57_1022613</name>
</gene>
<evidence type="ECO:0000313" key="2">
    <source>
        <dbReference type="Proteomes" id="UP001165960"/>
    </source>
</evidence>
<organism evidence="1 2">
    <name type="scientific">Entomophthora muscae</name>
    <dbReference type="NCBI Taxonomy" id="34485"/>
    <lineage>
        <taxon>Eukaryota</taxon>
        <taxon>Fungi</taxon>
        <taxon>Fungi incertae sedis</taxon>
        <taxon>Zoopagomycota</taxon>
        <taxon>Entomophthoromycotina</taxon>
        <taxon>Entomophthoromycetes</taxon>
        <taxon>Entomophthorales</taxon>
        <taxon>Entomophthoraceae</taxon>
        <taxon>Entomophthora</taxon>
    </lineage>
</organism>
<keyword evidence="2" id="KW-1185">Reference proteome</keyword>
<name>A0ACC2S4Y1_9FUNG</name>
<protein>
    <submittedName>
        <fullName evidence="1">Uncharacterized protein</fullName>
    </submittedName>
</protein>
<comment type="caution">
    <text evidence="1">The sequence shown here is derived from an EMBL/GenBank/DDBJ whole genome shotgun (WGS) entry which is preliminary data.</text>
</comment>
<evidence type="ECO:0000313" key="1">
    <source>
        <dbReference type="EMBL" id="KAJ9057442.1"/>
    </source>
</evidence>
<accession>A0ACC2S4Y1</accession>
<dbReference type="EMBL" id="QTSX02005794">
    <property type="protein sequence ID" value="KAJ9057442.1"/>
    <property type="molecule type" value="Genomic_DNA"/>
</dbReference>
<proteinExistence type="predicted"/>
<sequence length="573" mass="64222">MKLVAVFQALVVAKFDYIVVGSGPGGGTLATELALKGFKTLLIEAGPDYFRANQSTPAFHAKASEDPASTFGFYVKHYNNGERYFYPRASVLGGGSVDNAMVSIYPNSRDFALMQRITGDSTWSEENMRRYFKKLEGNQYLNRTNHSSHGFDGWLKTSLAAPPPTTDSILNNYLQAGKVDPGFDINGHTEAGLNTDREANMAVPQAVDKTDFSRVDFPKYIRSVAARSPLTIWTDTFVTRVLFEGKAAVGVAYTRGRHLYKASLLRRKPKCKARPRKGSVRAKEVILSGGVFNTPQLLMLSGVGDKHHLKKFNMPVVANVPGVGRNMMDRYEVPIVLQYPRMFKLLTRCRFTPTQDDPCYQMYLKNHTGPYVSNGILYGQLRKSHQTLGEPDLFILNGLSNFHGYFRGYSKHFTSHPNTSTRLILKAHTSNTNGRVKLRSANPFDVPDINFHSFSDGNTDLDILVEALVRERKTLKASLHVHHQELYPGTHIRTKSQIRKYIKQVAWGHHACCTAKMGTQSDPNAVVDPHFNVRHVKNLRIVDMSIFPKIPGYFPTVYIHMVAMKAADTITKA</sequence>